<evidence type="ECO:0000313" key="16">
    <source>
        <dbReference type="Proteomes" id="UP000199411"/>
    </source>
</evidence>
<evidence type="ECO:0000256" key="7">
    <source>
        <dbReference type="ARBA" id="ARBA00022917"/>
    </source>
</evidence>
<dbReference type="PANTHER" id="PTHR43381">
    <property type="entry name" value="TRANSLATION INITIATION FACTOR IF-2-RELATED"/>
    <property type="match status" value="1"/>
</dbReference>
<comment type="similarity">
    <text evidence="2 10 11">Belongs to the TRAFAC class translation factor GTPase superfamily. Classic translation factor GTPase family. IF-2 subfamily.</text>
</comment>
<evidence type="ECO:0000256" key="5">
    <source>
        <dbReference type="ARBA" id="ARBA00022540"/>
    </source>
</evidence>
<evidence type="ECO:0000256" key="13">
    <source>
        <dbReference type="SAM" id="MobiDB-lite"/>
    </source>
</evidence>
<dbReference type="NCBIfam" id="TIGR00231">
    <property type="entry name" value="small_GTP"/>
    <property type="match status" value="1"/>
</dbReference>
<dbReference type="RefSeq" id="WP_025391961.1">
    <property type="nucleotide sequence ID" value="NZ_FMYU01000005.1"/>
</dbReference>
<dbReference type="InterPro" id="IPR009000">
    <property type="entry name" value="Transl_B-barrel_sf"/>
</dbReference>
<dbReference type="Gene3D" id="3.40.50.300">
    <property type="entry name" value="P-loop containing nucleotide triphosphate hydrolases"/>
    <property type="match status" value="1"/>
</dbReference>
<dbReference type="NCBIfam" id="TIGR00487">
    <property type="entry name" value="IF-2"/>
    <property type="match status" value="1"/>
</dbReference>
<evidence type="ECO:0000256" key="6">
    <source>
        <dbReference type="ARBA" id="ARBA00022741"/>
    </source>
</evidence>
<dbReference type="InterPro" id="IPR027417">
    <property type="entry name" value="P-loop_NTPase"/>
</dbReference>
<feature type="region of interest" description="Disordered" evidence="13">
    <location>
        <begin position="42"/>
        <end position="88"/>
    </location>
</feature>
<dbReference type="PANTHER" id="PTHR43381:SF5">
    <property type="entry name" value="TR-TYPE G DOMAIN-CONTAINING PROTEIN"/>
    <property type="match status" value="1"/>
</dbReference>
<dbReference type="SUPFAM" id="SSF52156">
    <property type="entry name" value="Initiation factor IF2/eIF5b, domain 3"/>
    <property type="match status" value="1"/>
</dbReference>
<accession>A0A1G6LRL3</accession>
<dbReference type="InterPro" id="IPR005225">
    <property type="entry name" value="Small_GTP-bd"/>
</dbReference>
<evidence type="ECO:0000256" key="1">
    <source>
        <dbReference type="ARBA" id="ARBA00004496"/>
    </source>
</evidence>
<keyword evidence="16" id="KW-1185">Reference proteome</keyword>
<dbReference type="InterPro" id="IPR036925">
    <property type="entry name" value="TIF_IF2_dom3_sf"/>
</dbReference>
<dbReference type="Proteomes" id="UP000199411">
    <property type="component" value="Unassembled WGS sequence"/>
</dbReference>
<feature type="binding site" evidence="10">
    <location>
        <begin position="260"/>
        <end position="264"/>
    </location>
    <ligand>
        <name>GTP</name>
        <dbReference type="ChEBI" id="CHEBI:37565"/>
    </ligand>
</feature>
<dbReference type="Pfam" id="PF03144">
    <property type="entry name" value="GTP_EFTU_D2"/>
    <property type="match status" value="1"/>
</dbReference>
<dbReference type="CDD" id="cd03702">
    <property type="entry name" value="IF2_mtIF2_II"/>
    <property type="match status" value="1"/>
</dbReference>
<dbReference type="OrthoDB" id="9811804at2"/>
<dbReference type="FunFam" id="3.40.50.10050:FF:000001">
    <property type="entry name" value="Translation initiation factor IF-2"/>
    <property type="match status" value="1"/>
</dbReference>
<evidence type="ECO:0000256" key="9">
    <source>
        <dbReference type="ARBA" id="ARBA00025162"/>
    </source>
</evidence>
<dbReference type="CDD" id="cd03692">
    <property type="entry name" value="mtIF2_IVc"/>
    <property type="match status" value="1"/>
</dbReference>
<evidence type="ECO:0000256" key="2">
    <source>
        <dbReference type="ARBA" id="ARBA00007733"/>
    </source>
</evidence>
<dbReference type="HAMAP" id="MF_00100_B">
    <property type="entry name" value="IF_2_B"/>
    <property type="match status" value="1"/>
</dbReference>
<dbReference type="InterPro" id="IPR015760">
    <property type="entry name" value="TIF_IF2"/>
</dbReference>
<name>A0A1G6LRL3_9BACT</name>
<dbReference type="EMBL" id="FMYU01000005">
    <property type="protein sequence ID" value="SDC45727.1"/>
    <property type="molecule type" value="Genomic_DNA"/>
</dbReference>
<keyword evidence="5 10" id="KW-0396">Initiation factor</keyword>
<dbReference type="Gene3D" id="3.40.50.10050">
    <property type="entry name" value="Translation initiation factor IF- 2, domain 3"/>
    <property type="match status" value="1"/>
</dbReference>
<dbReference type="Gene3D" id="2.40.30.10">
    <property type="entry name" value="Translation factors"/>
    <property type="match status" value="2"/>
</dbReference>
<evidence type="ECO:0000313" key="15">
    <source>
        <dbReference type="EMBL" id="SDC45727.1"/>
    </source>
</evidence>
<dbReference type="AlphaFoldDB" id="A0A1G6LRL3"/>
<keyword evidence="8 10" id="KW-0342">GTP-binding</keyword>
<feature type="region of interest" description="G-domain" evidence="10">
    <location>
        <begin position="208"/>
        <end position="356"/>
    </location>
</feature>
<keyword evidence="7 10" id="KW-0648">Protein biosynthesis</keyword>
<dbReference type="SUPFAM" id="SSF52540">
    <property type="entry name" value="P-loop containing nucleoside triphosphate hydrolases"/>
    <property type="match status" value="1"/>
</dbReference>
<feature type="binding site" evidence="10">
    <location>
        <begin position="314"/>
        <end position="317"/>
    </location>
    <ligand>
        <name>GTP</name>
        <dbReference type="ChEBI" id="CHEBI:37565"/>
    </ligand>
</feature>
<evidence type="ECO:0000256" key="3">
    <source>
        <dbReference type="ARBA" id="ARBA00020675"/>
    </source>
</evidence>
<reference evidence="16" key="1">
    <citation type="submission" date="2016-10" db="EMBL/GenBank/DDBJ databases">
        <authorList>
            <person name="Varghese N."/>
            <person name="Submissions S."/>
        </authorList>
    </citation>
    <scope>NUCLEOTIDE SEQUENCE [LARGE SCALE GENOMIC DNA]</scope>
    <source>
        <strain evidence="16">DSM 8415</strain>
    </source>
</reference>
<dbReference type="FunFam" id="2.40.30.10:FF:000008">
    <property type="entry name" value="Translation initiation factor IF-2"/>
    <property type="match status" value="1"/>
</dbReference>
<dbReference type="InterPro" id="IPR053905">
    <property type="entry name" value="EF-G-like_DII"/>
</dbReference>
<dbReference type="InterPro" id="IPR000795">
    <property type="entry name" value="T_Tr_GTP-bd_dom"/>
</dbReference>
<evidence type="ECO:0000256" key="10">
    <source>
        <dbReference type="HAMAP-Rule" id="MF_00100"/>
    </source>
</evidence>
<feature type="binding site" evidence="10">
    <location>
        <begin position="214"/>
        <end position="221"/>
    </location>
    <ligand>
        <name>GTP</name>
        <dbReference type="ChEBI" id="CHEBI:37565"/>
    </ligand>
</feature>
<dbReference type="PROSITE" id="PS01176">
    <property type="entry name" value="IF2"/>
    <property type="match status" value="1"/>
</dbReference>
<dbReference type="Pfam" id="PF11987">
    <property type="entry name" value="IF-2"/>
    <property type="match status" value="1"/>
</dbReference>
<dbReference type="Pfam" id="PF00009">
    <property type="entry name" value="GTP_EFTU"/>
    <property type="match status" value="1"/>
</dbReference>
<evidence type="ECO:0000256" key="4">
    <source>
        <dbReference type="ARBA" id="ARBA00022490"/>
    </source>
</evidence>
<evidence type="ECO:0000256" key="12">
    <source>
        <dbReference type="RuleBase" id="RU000645"/>
    </source>
</evidence>
<dbReference type="SUPFAM" id="SSF50447">
    <property type="entry name" value="Translation proteins"/>
    <property type="match status" value="2"/>
</dbReference>
<dbReference type="Pfam" id="PF04760">
    <property type="entry name" value="IF2_N"/>
    <property type="match status" value="2"/>
</dbReference>
<dbReference type="Pfam" id="PF22042">
    <property type="entry name" value="EF-G_D2"/>
    <property type="match status" value="1"/>
</dbReference>
<dbReference type="Gene3D" id="1.10.10.2480">
    <property type="match status" value="1"/>
</dbReference>
<dbReference type="GO" id="GO:0003924">
    <property type="term" value="F:GTPase activity"/>
    <property type="evidence" value="ECO:0007669"/>
    <property type="project" value="UniProtKB-UniRule"/>
</dbReference>
<evidence type="ECO:0000256" key="8">
    <source>
        <dbReference type="ARBA" id="ARBA00023134"/>
    </source>
</evidence>
<evidence type="ECO:0000259" key="14">
    <source>
        <dbReference type="PROSITE" id="PS51722"/>
    </source>
</evidence>
<dbReference type="PROSITE" id="PS51722">
    <property type="entry name" value="G_TR_2"/>
    <property type="match status" value="1"/>
</dbReference>
<organism evidence="15 16">
    <name type="scientific">Desulfurella multipotens</name>
    <dbReference type="NCBI Taxonomy" id="79269"/>
    <lineage>
        <taxon>Bacteria</taxon>
        <taxon>Pseudomonadati</taxon>
        <taxon>Campylobacterota</taxon>
        <taxon>Desulfurellia</taxon>
        <taxon>Desulfurellales</taxon>
        <taxon>Desulfurellaceae</taxon>
        <taxon>Desulfurella</taxon>
    </lineage>
</organism>
<dbReference type="InterPro" id="IPR004161">
    <property type="entry name" value="EFTu-like_2"/>
</dbReference>
<dbReference type="CDD" id="cd01887">
    <property type="entry name" value="IF2_eIF5B"/>
    <property type="match status" value="1"/>
</dbReference>
<proteinExistence type="inferred from homology"/>
<evidence type="ECO:0000256" key="11">
    <source>
        <dbReference type="RuleBase" id="RU000644"/>
    </source>
</evidence>
<dbReference type="InterPro" id="IPR006847">
    <property type="entry name" value="IF2_N"/>
</dbReference>
<dbReference type="GO" id="GO:0003743">
    <property type="term" value="F:translation initiation factor activity"/>
    <property type="evidence" value="ECO:0007669"/>
    <property type="project" value="UniProtKB-UniRule"/>
</dbReference>
<dbReference type="InterPro" id="IPR000178">
    <property type="entry name" value="TF_IF2_bacterial-like"/>
</dbReference>
<protein>
    <recommendedName>
        <fullName evidence="3 10">Translation initiation factor IF-2</fullName>
    </recommendedName>
</protein>
<gene>
    <name evidence="10" type="primary">infB</name>
    <name evidence="15" type="ORF">SAMN05660835_00880</name>
</gene>
<dbReference type="GO" id="GO:0005829">
    <property type="term" value="C:cytosol"/>
    <property type="evidence" value="ECO:0007669"/>
    <property type="project" value="TreeGrafter"/>
</dbReference>
<dbReference type="InterPro" id="IPR023115">
    <property type="entry name" value="TIF_IF2_dom3"/>
</dbReference>
<dbReference type="InterPro" id="IPR044145">
    <property type="entry name" value="IF2_II"/>
</dbReference>
<dbReference type="FunFam" id="3.40.50.300:FF:000019">
    <property type="entry name" value="Translation initiation factor IF-2"/>
    <property type="match status" value="1"/>
</dbReference>
<dbReference type="FunFam" id="2.40.30.10:FF:000054">
    <property type="entry name" value="Translation initiation factor IF-2"/>
    <property type="match status" value="1"/>
</dbReference>
<comment type="subcellular location">
    <subcellularLocation>
        <location evidence="1 10 12">Cytoplasm</location>
    </subcellularLocation>
</comment>
<sequence>MRVYEAAKKLNIKSSVLIQRLHNLGIDVKSNFSTIPDDILDKLENKEKPQKTPEKEESQKQKKQKMEEKPKIDEKLKEKPKEKRPEFISAKKKELIEASLPQKLKGKKKHYKKPSKEEQEEQIKTIQIGKNTTVFEFASMLDVDFSEIIQKLFALGIMVRKNDIIDLDAAKIIAQDYGVEVEEKTLEKTILEETESLDDEKDLQPRPPIVTVMGHVDHGKTSILDAIRHTHVVAKESGGITQHIGAYSVNYKGKQITFLDTPGHEAFTEMRARGALLTDIVVLVVAADDGVMPQTIEAINHAKAANVPIVVAINKIDKPNANPDKVKQELSHHNIIPEEWGGENLFVNVSAKKNIGIDDLLESILLQAEIMELKANPNKRAKGIVLEAKLDKQRGPVCDVVIQEGTLNVGDSIVAGIAYGKAKVLIDDKGKRVKKATVSMPVEILGLHDVPEAGDVLFVVKDEKTAKSIAEERKEKYKASLQKKSAVSLENIFESLSSGQIKELPILIKADVFGSIEAISNSVQKVSTDEVAVKIIHSGVGEITKSDVNLASVSNAIIIGFNVRPSNDALKLANDLKVEIRTYKIIYDIIEDIKKALSGLLSPTIEEEILGRIDVREVFSVPKIGNVAGCYVTYGKVTRNSKIRVIRNGVIIFEGSIASLKRFKDDVQEVVAGYECGIRIDKFNDINVGDQLESYILKEIKKTL</sequence>
<comment type="function">
    <text evidence="9 10 11">One of the essential components for the initiation of protein synthesis. Protects formylmethionyl-tRNA from spontaneous hydrolysis and promotes its binding to the 30S ribosomal subunits. Also involved in the hydrolysis of GTP during the formation of the 70S ribosomal complex.</text>
</comment>
<keyword evidence="6 10" id="KW-0547">Nucleotide-binding</keyword>
<dbReference type="GO" id="GO:0005525">
    <property type="term" value="F:GTP binding"/>
    <property type="evidence" value="ECO:0007669"/>
    <property type="project" value="UniProtKB-KW"/>
</dbReference>
<feature type="domain" description="Tr-type G" evidence="14">
    <location>
        <begin position="205"/>
        <end position="374"/>
    </location>
</feature>
<keyword evidence="4 10" id="KW-0963">Cytoplasm</keyword>